<gene>
    <name evidence="5" type="ORF">IBL25_02200</name>
</gene>
<evidence type="ECO:0000256" key="1">
    <source>
        <dbReference type="ARBA" id="ARBA00023015"/>
    </source>
</evidence>
<keyword evidence="1" id="KW-0805">Transcription regulation</keyword>
<dbReference type="PANTHER" id="PTHR30204">
    <property type="entry name" value="REDOX-CYCLING DRUG-SENSING TRANSCRIPTIONAL ACTIVATOR SOXR"/>
    <property type="match status" value="1"/>
</dbReference>
<dbReference type="Pfam" id="PF00376">
    <property type="entry name" value="MerR"/>
    <property type="match status" value="1"/>
</dbReference>
<dbReference type="Proteomes" id="UP000603940">
    <property type="component" value="Unassembled WGS sequence"/>
</dbReference>
<dbReference type="InterPro" id="IPR000551">
    <property type="entry name" value="MerR-type_HTH_dom"/>
</dbReference>
<dbReference type="SMART" id="SM00422">
    <property type="entry name" value="HTH_MERR"/>
    <property type="match status" value="1"/>
</dbReference>
<dbReference type="InterPro" id="IPR015358">
    <property type="entry name" value="Tscrpt_reg_MerR_DNA-bd"/>
</dbReference>
<evidence type="ECO:0000313" key="5">
    <source>
        <dbReference type="EMBL" id="MBC9175756.1"/>
    </source>
</evidence>
<proteinExistence type="predicted"/>
<evidence type="ECO:0000313" key="6">
    <source>
        <dbReference type="Proteomes" id="UP000603940"/>
    </source>
</evidence>
<keyword evidence="2" id="KW-0238">DNA-binding</keyword>
<dbReference type="InterPro" id="IPR009061">
    <property type="entry name" value="DNA-bd_dom_put_sf"/>
</dbReference>
<reference evidence="5 6" key="1">
    <citation type="journal article" date="2009" name="Int. J. Syst. Evol. Microbiol.">
        <title>Transfer of Teichococcus ludipueritiae and Muricoccus roseus to the genus Roseomonas, as Roseomonas ludipueritiae comb. nov. and Roseomonas rosea comb. nov., respectively, and emended description of the genus Roseomonas.</title>
        <authorList>
            <person name="Sanchez-Porro C."/>
            <person name="Gallego V."/>
            <person name="Busse H.J."/>
            <person name="Kampfer P."/>
            <person name="Ventosa A."/>
        </authorList>
    </citation>
    <scope>NUCLEOTIDE SEQUENCE [LARGE SCALE GENOMIC DNA]</scope>
    <source>
        <strain evidence="5 6">DSM 14915</strain>
    </source>
</reference>
<evidence type="ECO:0000259" key="4">
    <source>
        <dbReference type="PROSITE" id="PS50937"/>
    </source>
</evidence>
<dbReference type="SUPFAM" id="SSF46955">
    <property type="entry name" value="Putative DNA-binding domain"/>
    <property type="match status" value="1"/>
</dbReference>
<keyword evidence="6" id="KW-1185">Reference proteome</keyword>
<organism evidence="5 6">
    <name type="scientific">Pseudoroseomonas ludipueritiae</name>
    <dbReference type="NCBI Taxonomy" id="198093"/>
    <lineage>
        <taxon>Bacteria</taxon>
        <taxon>Pseudomonadati</taxon>
        <taxon>Pseudomonadota</taxon>
        <taxon>Alphaproteobacteria</taxon>
        <taxon>Acetobacterales</taxon>
        <taxon>Acetobacteraceae</taxon>
        <taxon>Pseudoroseomonas</taxon>
    </lineage>
</organism>
<dbReference type="CDD" id="cd04785">
    <property type="entry name" value="HTH_CadR-PbrR-like"/>
    <property type="match status" value="1"/>
</dbReference>
<dbReference type="PANTHER" id="PTHR30204:SF94">
    <property type="entry name" value="HEAVY METAL-DEPENDENT TRANSCRIPTIONAL REGULATOR HI_0293-RELATED"/>
    <property type="match status" value="1"/>
</dbReference>
<evidence type="ECO:0000256" key="2">
    <source>
        <dbReference type="ARBA" id="ARBA00023125"/>
    </source>
</evidence>
<name>A0ABR7R1Z9_9PROT</name>
<protein>
    <submittedName>
        <fullName evidence="5">Helix-turn-helix domain-containing protein</fullName>
    </submittedName>
</protein>
<dbReference type="Pfam" id="PF09278">
    <property type="entry name" value="MerR-DNA-bind"/>
    <property type="match status" value="1"/>
</dbReference>
<dbReference type="Gene3D" id="1.10.1660.10">
    <property type="match status" value="1"/>
</dbReference>
<dbReference type="PROSITE" id="PS50937">
    <property type="entry name" value="HTH_MERR_2"/>
    <property type="match status" value="1"/>
</dbReference>
<comment type="caution">
    <text evidence="5">The sequence shown here is derived from an EMBL/GenBank/DDBJ whole genome shotgun (WGS) entry which is preliminary data.</text>
</comment>
<dbReference type="PRINTS" id="PR00040">
    <property type="entry name" value="HTHMERR"/>
</dbReference>
<feature type="domain" description="HTH merR-type" evidence="4">
    <location>
        <begin position="9"/>
        <end position="78"/>
    </location>
</feature>
<dbReference type="InterPro" id="IPR047057">
    <property type="entry name" value="MerR_fam"/>
</dbReference>
<sequence>MKQVPGMTTFSIGDLARLTGTNVRTIRYYETVGLLPAPPRTAGNQRLYAEPHRRRLAFIRHARDMGFSMEAIRDLLRLAEAGPDTPCADADAIARQQLAAVSSRITRLQSLQAELERMLETHGDTVGQCRVIEVLADTSHAHCLDPNHGRVAADIDFP</sequence>
<evidence type="ECO:0000256" key="3">
    <source>
        <dbReference type="ARBA" id="ARBA00023163"/>
    </source>
</evidence>
<dbReference type="EMBL" id="JACTUZ010000004">
    <property type="protein sequence ID" value="MBC9175756.1"/>
    <property type="molecule type" value="Genomic_DNA"/>
</dbReference>
<accession>A0ABR7R1Z9</accession>
<keyword evidence="3" id="KW-0804">Transcription</keyword>